<feature type="compositionally biased region" description="Basic and acidic residues" evidence="1">
    <location>
        <begin position="83"/>
        <end position="95"/>
    </location>
</feature>
<dbReference type="EMBL" id="CM008048">
    <property type="protein sequence ID" value="PVH62787.1"/>
    <property type="molecule type" value="Genomic_DNA"/>
</dbReference>
<protein>
    <submittedName>
        <fullName evidence="2">Uncharacterized protein</fullName>
    </submittedName>
</protein>
<dbReference type="Proteomes" id="UP000243499">
    <property type="component" value="Chromosome 3"/>
</dbReference>
<dbReference type="Gramene" id="PVH62787">
    <property type="protein sequence ID" value="PVH62787"/>
    <property type="gene ID" value="PAHAL_3G401700"/>
</dbReference>
<proteinExistence type="predicted"/>
<evidence type="ECO:0000256" key="1">
    <source>
        <dbReference type="SAM" id="MobiDB-lite"/>
    </source>
</evidence>
<evidence type="ECO:0000313" key="2">
    <source>
        <dbReference type="EMBL" id="PVH62787.1"/>
    </source>
</evidence>
<gene>
    <name evidence="2" type="ORF">PAHAL_3G401700</name>
</gene>
<reference evidence="2" key="1">
    <citation type="submission" date="2018-04" db="EMBL/GenBank/DDBJ databases">
        <title>WGS assembly of Panicum hallii.</title>
        <authorList>
            <person name="Lovell J."/>
            <person name="Jenkins J."/>
            <person name="Lowry D."/>
            <person name="Mamidi S."/>
            <person name="Sreedasyam A."/>
            <person name="Weng X."/>
            <person name="Barry K."/>
            <person name="Bonette J."/>
            <person name="Campitelli B."/>
            <person name="Daum C."/>
            <person name="Gordon S."/>
            <person name="Gould B."/>
            <person name="Lipzen A."/>
            <person name="Macqueen A."/>
            <person name="Palacio-Mejia J."/>
            <person name="Plott C."/>
            <person name="Shakirov E."/>
            <person name="Shu S."/>
            <person name="Yoshinaga Y."/>
            <person name="Zane M."/>
            <person name="Rokhsar D."/>
            <person name="Grimwood J."/>
            <person name="Schmutz J."/>
            <person name="Juenger T."/>
        </authorList>
    </citation>
    <scope>NUCLEOTIDE SEQUENCE [LARGE SCALE GENOMIC DNA]</scope>
    <source>
        <strain evidence="2">FIL2</strain>
    </source>
</reference>
<feature type="region of interest" description="Disordered" evidence="1">
    <location>
        <begin position="47"/>
        <end position="95"/>
    </location>
</feature>
<accession>A0A2T8KKS1</accession>
<sequence>MPKNIANNFIDSFYKEKRVTLVDHERLQVKEQLQLKAELYAKEVVYGSQPSGSNFPAPEDSSATAPSNIMIDRASTPSEIEEGDSRGDMPKDGEV</sequence>
<dbReference type="AlphaFoldDB" id="A0A2T8KKS1"/>
<name>A0A2T8KKS1_9POAL</name>
<organism evidence="2">
    <name type="scientific">Panicum hallii</name>
    <dbReference type="NCBI Taxonomy" id="206008"/>
    <lineage>
        <taxon>Eukaryota</taxon>
        <taxon>Viridiplantae</taxon>
        <taxon>Streptophyta</taxon>
        <taxon>Embryophyta</taxon>
        <taxon>Tracheophyta</taxon>
        <taxon>Spermatophyta</taxon>
        <taxon>Magnoliopsida</taxon>
        <taxon>Liliopsida</taxon>
        <taxon>Poales</taxon>
        <taxon>Poaceae</taxon>
        <taxon>PACMAD clade</taxon>
        <taxon>Panicoideae</taxon>
        <taxon>Panicodae</taxon>
        <taxon>Paniceae</taxon>
        <taxon>Panicinae</taxon>
        <taxon>Panicum</taxon>
        <taxon>Panicum sect. Panicum</taxon>
    </lineage>
</organism>